<evidence type="ECO:0000313" key="3">
    <source>
        <dbReference type="Proteomes" id="UP000321491"/>
    </source>
</evidence>
<evidence type="ECO:0000256" key="1">
    <source>
        <dbReference type="SAM" id="Phobius"/>
    </source>
</evidence>
<comment type="caution">
    <text evidence="2">The sequence shown here is derived from an EMBL/GenBank/DDBJ whole genome shotgun (WGS) entry which is preliminary data.</text>
</comment>
<feature type="transmembrane region" description="Helical" evidence="1">
    <location>
        <begin position="9"/>
        <end position="33"/>
    </location>
</feature>
<dbReference type="RefSeq" id="WP_146938466.1">
    <property type="nucleotide sequence ID" value="NZ_BJXW01000029.1"/>
</dbReference>
<name>A0A511V2X7_9BACI</name>
<dbReference type="AlphaFoldDB" id="A0A511V2X7"/>
<dbReference type="Proteomes" id="UP000321491">
    <property type="component" value="Unassembled WGS sequence"/>
</dbReference>
<protein>
    <submittedName>
        <fullName evidence="2">Uncharacterized protein</fullName>
    </submittedName>
</protein>
<evidence type="ECO:0000313" key="2">
    <source>
        <dbReference type="EMBL" id="GEN32093.1"/>
    </source>
</evidence>
<keyword evidence="1" id="KW-0812">Transmembrane</keyword>
<sequence>MMNPLRFRFYLEVLAISMGIVLIVCVIPIQAFIKGEVRALTVFCGTILWFTIFLYNETFHILIEKWFKR</sequence>
<keyword evidence="3" id="KW-1185">Reference proteome</keyword>
<keyword evidence="1" id="KW-1133">Transmembrane helix</keyword>
<gene>
    <name evidence="2" type="ORF">CQU01_23310</name>
</gene>
<organism evidence="2 3">
    <name type="scientific">Cerasibacillus quisquiliarum</name>
    <dbReference type="NCBI Taxonomy" id="227865"/>
    <lineage>
        <taxon>Bacteria</taxon>
        <taxon>Bacillati</taxon>
        <taxon>Bacillota</taxon>
        <taxon>Bacilli</taxon>
        <taxon>Bacillales</taxon>
        <taxon>Bacillaceae</taxon>
        <taxon>Cerasibacillus</taxon>
    </lineage>
</organism>
<feature type="transmembrane region" description="Helical" evidence="1">
    <location>
        <begin position="39"/>
        <end position="63"/>
    </location>
</feature>
<keyword evidence="1" id="KW-0472">Membrane</keyword>
<accession>A0A511V2X7</accession>
<reference evidence="2 3" key="1">
    <citation type="submission" date="2019-07" db="EMBL/GenBank/DDBJ databases">
        <title>Whole genome shotgun sequence of Cerasibacillus quisquiliarum NBRC 102429.</title>
        <authorList>
            <person name="Hosoyama A."/>
            <person name="Uohara A."/>
            <person name="Ohji S."/>
            <person name="Ichikawa N."/>
        </authorList>
    </citation>
    <scope>NUCLEOTIDE SEQUENCE [LARGE SCALE GENOMIC DNA]</scope>
    <source>
        <strain evidence="2 3">NBRC 102429</strain>
    </source>
</reference>
<proteinExistence type="predicted"/>
<dbReference type="EMBL" id="BJXW01000029">
    <property type="protein sequence ID" value="GEN32093.1"/>
    <property type="molecule type" value="Genomic_DNA"/>
</dbReference>
<dbReference type="OrthoDB" id="9906291at2"/>